<evidence type="ECO:0000313" key="6">
    <source>
        <dbReference type="Proteomes" id="UP001345219"/>
    </source>
</evidence>
<organism evidence="5 6">
    <name type="scientific">Trapa incisa</name>
    <dbReference type="NCBI Taxonomy" id="236973"/>
    <lineage>
        <taxon>Eukaryota</taxon>
        <taxon>Viridiplantae</taxon>
        <taxon>Streptophyta</taxon>
        <taxon>Embryophyta</taxon>
        <taxon>Tracheophyta</taxon>
        <taxon>Spermatophyta</taxon>
        <taxon>Magnoliopsida</taxon>
        <taxon>eudicotyledons</taxon>
        <taxon>Gunneridae</taxon>
        <taxon>Pentapetalae</taxon>
        <taxon>rosids</taxon>
        <taxon>malvids</taxon>
        <taxon>Myrtales</taxon>
        <taxon>Lythraceae</taxon>
        <taxon>Trapa</taxon>
    </lineage>
</organism>
<comment type="subcellular location">
    <subcellularLocation>
        <location evidence="2">Nucleus</location>
    </subcellularLocation>
</comment>
<dbReference type="GO" id="GO:0031347">
    <property type="term" value="P:regulation of defense response"/>
    <property type="evidence" value="ECO:0007669"/>
    <property type="project" value="UniProtKB-UniRule"/>
</dbReference>
<feature type="domain" description="Tify" evidence="4">
    <location>
        <begin position="198"/>
        <end position="233"/>
    </location>
</feature>
<dbReference type="SMART" id="SM00979">
    <property type="entry name" value="TIFY"/>
    <property type="match status" value="1"/>
</dbReference>
<dbReference type="GO" id="GO:2000022">
    <property type="term" value="P:regulation of jasmonic acid mediated signaling pathway"/>
    <property type="evidence" value="ECO:0007669"/>
    <property type="project" value="UniProtKB-UniRule"/>
</dbReference>
<comment type="caution">
    <text evidence="5">The sequence shown here is derived from an EMBL/GenBank/DDBJ whole genome shotgun (WGS) entry which is preliminary data.</text>
</comment>
<dbReference type="Pfam" id="PF06200">
    <property type="entry name" value="tify"/>
    <property type="match status" value="1"/>
</dbReference>
<proteinExistence type="inferred from homology"/>
<comment type="domain">
    <text evidence="2">The jas domain is required for interaction with COI1.</text>
</comment>
<dbReference type="EMBL" id="JAXIOK010000017">
    <property type="protein sequence ID" value="KAK4750825.1"/>
    <property type="molecule type" value="Genomic_DNA"/>
</dbReference>
<feature type="region of interest" description="Disordered" evidence="3">
    <location>
        <begin position="339"/>
        <end position="360"/>
    </location>
</feature>
<gene>
    <name evidence="5" type="ORF">SAY87_004307</name>
</gene>
<evidence type="ECO:0000256" key="2">
    <source>
        <dbReference type="RuleBase" id="RU369065"/>
    </source>
</evidence>
<evidence type="ECO:0000256" key="1">
    <source>
        <dbReference type="ARBA" id="ARBA00008614"/>
    </source>
</evidence>
<dbReference type="InterPro" id="IPR010399">
    <property type="entry name" value="Tify_dom"/>
</dbReference>
<keyword evidence="6" id="KW-1185">Reference proteome</keyword>
<keyword evidence="2" id="KW-1184">Jasmonic acid signaling pathway</keyword>
<name>A0AAN7JNM8_9MYRT</name>
<evidence type="ECO:0000313" key="5">
    <source>
        <dbReference type="EMBL" id="KAK4750825.1"/>
    </source>
</evidence>
<feature type="compositionally biased region" description="Polar residues" evidence="3">
    <location>
        <begin position="344"/>
        <end position="360"/>
    </location>
</feature>
<dbReference type="Proteomes" id="UP001345219">
    <property type="component" value="Chromosome 4"/>
</dbReference>
<dbReference type="InterPro" id="IPR040390">
    <property type="entry name" value="TIFY/JAZ"/>
</dbReference>
<evidence type="ECO:0000256" key="3">
    <source>
        <dbReference type="SAM" id="MobiDB-lite"/>
    </source>
</evidence>
<keyword evidence="2" id="KW-0539">Nucleus</keyword>
<dbReference type="PROSITE" id="PS51320">
    <property type="entry name" value="TIFY"/>
    <property type="match status" value="1"/>
</dbReference>
<sequence>MGRVGEFGPDWSVLVYVGLGLDPLKRFGGPNLHAPDLSPSVWVRPVMGREGMMWSFSNKSSRATEYLPFRESEEERKDVHGQLDLNHKSNAAGVQQHKAMAIDEAAYQIHCPISSFPIEHCSTRSSSRYQETSTRMLLYATQPNQSATVAVSPSVVHSHIHPITKSPRQFGRAPPLSVPPTADSVVGYTDLRSGCKQHPEGPAQLTIFYAGSVNVFDDISPEKARAVMLFAEKGAGAAHHKSILKSEVSGPLDEDLNRNRAQSSSFHAFHGAAAASQGKQMCKLDLATLKSMWSLEPPLARQEPRHAIHSLGSPSTPLFSTVALPQARKASLTRFLEKRKERVMSTTPYPTSNKSPESSI</sequence>
<dbReference type="PANTHER" id="PTHR33077">
    <property type="entry name" value="PROTEIN TIFY 4A-RELATED-RELATED"/>
    <property type="match status" value="1"/>
</dbReference>
<dbReference type="GO" id="GO:0009611">
    <property type="term" value="P:response to wounding"/>
    <property type="evidence" value="ECO:0007669"/>
    <property type="project" value="UniProtKB-UniRule"/>
</dbReference>
<dbReference type="AlphaFoldDB" id="A0AAN7JNM8"/>
<dbReference type="GO" id="GO:0005634">
    <property type="term" value="C:nucleus"/>
    <property type="evidence" value="ECO:0007669"/>
    <property type="project" value="UniProtKB-SubCell"/>
</dbReference>
<accession>A0AAN7JNM8</accession>
<dbReference type="PANTHER" id="PTHR33077:SF90">
    <property type="entry name" value="PROTEIN TIFY 7"/>
    <property type="match status" value="1"/>
</dbReference>
<dbReference type="Pfam" id="PF09425">
    <property type="entry name" value="Jas_motif"/>
    <property type="match status" value="1"/>
</dbReference>
<comment type="similarity">
    <text evidence="1 2">Belongs to the TIFY/JAZ family.</text>
</comment>
<dbReference type="InterPro" id="IPR018467">
    <property type="entry name" value="CCT_CS"/>
</dbReference>
<reference evidence="5 6" key="1">
    <citation type="journal article" date="2023" name="Hortic Res">
        <title>Pangenome of water caltrop reveals structural variations and asymmetric subgenome divergence after allopolyploidization.</title>
        <authorList>
            <person name="Zhang X."/>
            <person name="Chen Y."/>
            <person name="Wang L."/>
            <person name="Yuan Y."/>
            <person name="Fang M."/>
            <person name="Shi L."/>
            <person name="Lu R."/>
            <person name="Comes H.P."/>
            <person name="Ma Y."/>
            <person name="Chen Y."/>
            <person name="Huang G."/>
            <person name="Zhou Y."/>
            <person name="Zheng Z."/>
            <person name="Qiu Y."/>
        </authorList>
    </citation>
    <scope>NUCLEOTIDE SEQUENCE [LARGE SCALE GENOMIC DNA]</scope>
    <source>
        <tissue evidence="5">Roots</tissue>
    </source>
</reference>
<comment type="function">
    <text evidence="2">Repressor of jasmonate responses.</text>
</comment>
<protein>
    <recommendedName>
        <fullName evidence="2">Protein TIFY</fullName>
    </recommendedName>
    <alternativeName>
        <fullName evidence="2">Jasmonate ZIM domain-containing protein</fullName>
    </alternativeName>
</protein>
<evidence type="ECO:0000259" key="4">
    <source>
        <dbReference type="PROSITE" id="PS51320"/>
    </source>
</evidence>